<dbReference type="GeneID" id="82936032"/>
<keyword evidence="7" id="KW-1003">Cell membrane</keyword>
<keyword evidence="2 7" id="KW-0813">Transport</keyword>
<dbReference type="AlphaFoldDB" id="A0A369L9D2"/>
<comment type="similarity">
    <text evidence="7">Belongs to the ATPase delta chain family.</text>
</comment>
<sequence length="192" mass="21045">MPTNRHVQKEKVATYASVLLDAALAAGGQDAVLEVRDQAERIIRIMRSNMDLSSSLQDSSYTPEQRNSLARNVFAQAHPVLIDVLAVMAERGDFALLSRVWESYGEQVERKLNVTVVDVTTVVPLDDHLREVITKKSEADLGTKVVLRESIDKSLIGGILMSANGKRIDASMTSQLEAARNVLKHSTDGGEC</sequence>
<comment type="subcellular location">
    <subcellularLocation>
        <location evidence="7">Cell membrane</location>
        <topology evidence="7">Peripheral membrane protein</topology>
    </subcellularLocation>
    <subcellularLocation>
        <location evidence="1">Membrane</location>
    </subcellularLocation>
</comment>
<keyword evidence="5 7" id="KW-0472">Membrane</keyword>
<keyword evidence="6 7" id="KW-0066">ATP synthesis</keyword>
<dbReference type="HAMAP" id="MF_01416">
    <property type="entry name" value="ATP_synth_delta_bact"/>
    <property type="match status" value="1"/>
</dbReference>
<name>A0A369L9D2_9ACTN</name>
<evidence type="ECO:0000256" key="5">
    <source>
        <dbReference type="ARBA" id="ARBA00023136"/>
    </source>
</evidence>
<dbReference type="PANTHER" id="PTHR11910">
    <property type="entry name" value="ATP SYNTHASE DELTA CHAIN"/>
    <property type="match status" value="1"/>
</dbReference>
<dbReference type="InterPro" id="IPR026015">
    <property type="entry name" value="ATP_synth_OSCP/delta_N_sf"/>
</dbReference>
<dbReference type="STRING" id="1034345.GCA_000236865_00585"/>
<proteinExistence type="inferred from homology"/>
<dbReference type="GO" id="GO:0045259">
    <property type="term" value="C:proton-transporting ATP synthase complex"/>
    <property type="evidence" value="ECO:0007669"/>
    <property type="project" value="UniProtKB-KW"/>
</dbReference>
<comment type="caution">
    <text evidence="8">The sequence shown here is derived from an EMBL/GenBank/DDBJ whole genome shotgun (WGS) entry which is preliminary data.</text>
</comment>
<gene>
    <name evidence="7 8" type="primary">atpH</name>
    <name evidence="8" type="ORF">C1880_05175</name>
</gene>
<evidence type="ECO:0000256" key="2">
    <source>
        <dbReference type="ARBA" id="ARBA00022448"/>
    </source>
</evidence>
<keyword evidence="3 7" id="KW-0375">Hydrogen ion transport</keyword>
<dbReference type="PRINTS" id="PR00125">
    <property type="entry name" value="ATPASEDELTA"/>
</dbReference>
<accession>A0A369L9D2</accession>
<evidence type="ECO:0000256" key="7">
    <source>
        <dbReference type="HAMAP-Rule" id="MF_01416"/>
    </source>
</evidence>
<dbReference type="GO" id="GO:0005886">
    <property type="term" value="C:plasma membrane"/>
    <property type="evidence" value="ECO:0007669"/>
    <property type="project" value="UniProtKB-SubCell"/>
</dbReference>
<dbReference type="InterPro" id="IPR000711">
    <property type="entry name" value="ATPase_OSCP/dsu"/>
</dbReference>
<evidence type="ECO:0000256" key="4">
    <source>
        <dbReference type="ARBA" id="ARBA00023065"/>
    </source>
</evidence>
<dbReference type="Pfam" id="PF00213">
    <property type="entry name" value="OSCP"/>
    <property type="match status" value="1"/>
</dbReference>
<keyword evidence="9" id="KW-1185">Reference proteome</keyword>
<keyword evidence="7" id="KW-0139">CF(1)</keyword>
<dbReference type="RefSeq" id="WP_042435055.1">
    <property type="nucleotide sequence ID" value="NZ_CABKQR010000001.1"/>
</dbReference>
<organism evidence="8 9">
    <name type="scientific">Senegalimassilia anaerobia</name>
    <dbReference type="NCBI Taxonomy" id="1473216"/>
    <lineage>
        <taxon>Bacteria</taxon>
        <taxon>Bacillati</taxon>
        <taxon>Actinomycetota</taxon>
        <taxon>Coriobacteriia</taxon>
        <taxon>Coriobacteriales</taxon>
        <taxon>Coriobacteriaceae</taxon>
        <taxon>Senegalimassilia</taxon>
    </lineage>
</organism>
<comment type="function">
    <text evidence="7">This protein is part of the stalk that links CF(0) to CF(1). It either transmits conformational changes from CF(0) to CF(1) or is implicated in proton conduction.</text>
</comment>
<dbReference type="SUPFAM" id="SSF47928">
    <property type="entry name" value="N-terminal domain of the delta subunit of the F1F0-ATP synthase"/>
    <property type="match status" value="1"/>
</dbReference>
<dbReference type="Gene3D" id="1.10.520.20">
    <property type="entry name" value="N-terminal domain of the delta subunit of the F1F0-ATP synthase"/>
    <property type="match status" value="1"/>
</dbReference>
<comment type="function">
    <text evidence="7">F(1)F(0) ATP synthase produces ATP from ADP in the presence of a proton or sodium gradient. F-type ATPases consist of two structural domains, F(1) containing the extramembraneous catalytic core and F(0) containing the membrane proton channel, linked together by a central stalk and a peripheral stalk. During catalysis, ATP synthesis in the catalytic domain of F(1) is coupled via a rotary mechanism of the central stalk subunits to proton translocation.</text>
</comment>
<evidence type="ECO:0000256" key="6">
    <source>
        <dbReference type="ARBA" id="ARBA00023310"/>
    </source>
</evidence>
<dbReference type="EMBL" id="PPTP01000003">
    <property type="protein sequence ID" value="RDB56263.1"/>
    <property type="molecule type" value="Genomic_DNA"/>
</dbReference>
<protein>
    <recommendedName>
        <fullName evidence="7">ATP synthase subunit delta</fullName>
    </recommendedName>
    <alternativeName>
        <fullName evidence="7">ATP synthase F(1) sector subunit delta</fullName>
    </alternativeName>
    <alternativeName>
        <fullName evidence="7">F-type ATPase subunit delta</fullName>
        <shortName evidence="7">F-ATPase subunit delta</shortName>
    </alternativeName>
</protein>
<evidence type="ECO:0000313" key="9">
    <source>
        <dbReference type="Proteomes" id="UP000253792"/>
    </source>
</evidence>
<dbReference type="Proteomes" id="UP000253792">
    <property type="component" value="Unassembled WGS sequence"/>
</dbReference>
<dbReference type="GO" id="GO:0046933">
    <property type="term" value="F:proton-transporting ATP synthase activity, rotational mechanism"/>
    <property type="evidence" value="ECO:0007669"/>
    <property type="project" value="UniProtKB-UniRule"/>
</dbReference>
<evidence type="ECO:0000256" key="1">
    <source>
        <dbReference type="ARBA" id="ARBA00004370"/>
    </source>
</evidence>
<keyword evidence="4 7" id="KW-0406">Ion transport</keyword>
<evidence type="ECO:0000313" key="8">
    <source>
        <dbReference type="EMBL" id="RDB56263.1"/>
    </source>
</evidence>
<evidence type="ECO:0000256" key="3">
    <source>
        <dbReference type="ARBA" id="ARBA00022781"/>
    </source>
</evidence>
<dbReference type="NCBIfam" id="TIGR01145">
    <property type="entry name" value="ATP_synt_delta"/>
    <property type="match status" value="1"/>
</dbReference>
<dbReference type="OrthoDB" id="3186352at2"/>
<reference evidence="8 9" key="1">
    <citation type="journal article" date="2018" name="Elife">
        <title>Discovery and characterization of a prevalent human gut bacterial enzyme sufficient for the inactivation of a family of plant toxins.</title>
        <authorList>
            <person name="Koppel N."/>
            <person name="Bisanz J.E."/>
            <person name="Pandelia M.E."/>
            <person name="Turnbaugh P.J."/>
            <person name="Balskus E.P."/>
        </authorList>
    </citation>
    <scope>NUCLEOTIDE SEQUENCE [LARGE SCALE GENOMIC DNA]</scope>
    <source>
        <strain evidence="9">anaerobia AP69FAA</strain>
    </source>
</reference>